<accession>A0A059AQI9</accession>
<dbReference type="Pfam" id="PF20431">
    <property type="entry name" value="E_motif"/>
    <property type="match status" value="1"/>
</dbReference>
<evidence type="ECO:0000256" key="1">
    <source>
        <dbReference type="ARBA" id="ARBA00006643"/>
    </source>
</evidence>
<comment type="similarity">
    <text evidence="1">Belongs to the PPR family. PCMP-H subfamily.</text>
</comment>
<dbReference type="PROSITE" id="PS51375">
    <property type="entry name" value="PPR"/>
    <property type="match status" value="6"/>
</dbReference>
<dbReference type="Pfam" id="PF13041">
    <property type="entry name" value="PPR_2"/>
    <property type="match status" value="4"/>
</dbReference>
<organism evidence="4">
    <name type="scientific">Eucalyptus grandis</name>
    <name type="common">Flooded gum</name>
    <dbReference type="NCBI Taxonomy" id="71139"/>
    <lineage>
        <taxon>Eukaryota</taxon>
        <taxon>Viridiplantae</taxon>
        <taxon>Streptophyta</taxon>
        <taxon>Embryophyta</taxon>
        <taxon>Tracheophyta</taxon>
        <taxon>Spermatophyta</taxon>
        <taxon>Magnoliopsida</taxon>
        <taxon>eudicotyledons</taxon>
        <taxon>Gunneridae</taxon>
        <taxon>Pentapetalae</taxon>
        <taxon>rosids</taxon>
        <taxon>malvids</taxon>
        <taxon>Myrtales</taxon>
        <taxon>Myrtaceae</taxon>
        <taxon>Myrtoideae</taxon>
        <taxon>Eucalypteae</taxon>
        <taxon>Eucalyptus</taxon>
    </lineage>
</organism>
<dbReference type="eggNOG" id="KOG4197">
    <property type="taxonomic scope" value="Eukaryota"/>
</dbReference>
<dbReference type="PANTHER" id="PTHR47926:SF413">
    <property type="entry name" value="REPEAT (TPR)-LIKE SUPERFAMILY PROTEIN, PUTATIVE-RELATED"/>
    <property type="match status" value="1"/>
</dbReference>
<dbReference type="Pfam" id="PF01535">
    <property type="entry name" value="PPR"/>
    <property type="match status" value="2"/>
</dbReference>
<dbReference type="GO" id="GO:0003729">
    <property type="term" value="F:mRNA binding"/>
    <property type="evidence" value="ECO:0007669"/>
    <property type="project" value="EnsemblPlants"/>
</dbReference>
<evidence type="ECO:0008006" key="5">
    <source>
        <dbReference type="Google" id="ProtNLM"/>
    </source>
</evidence>
<keyword evidence="2" id="KW-0677">Repeat</keyword>
<evidence type="ECO:0000313" key="4">
    <source>
        <dbReference type="EMBL" id="KCW56247.1"/>
    </source>
</evidence>
<dbReference type="FunFam" id="1.25.40.10:FF:000557">
    <property type="entry name" value="Pentatricopeptide repeat-containing protein, chloroplastic"/>
    <property type="match status" value="1"/>
</dbReference>
<proteinExistence type="inferred from homology"/>
<dbReference type="EMBL" id="KK198761">
    <property type="protein sequence ID" value="KCW56247.1"/>
    <property type="molecule type" value="Genomic_DNA"/>
</dbReference>
<feature type="repeat" description="PPR" evidence="3">
    <location>
        <begin position="81"/>
        <end position="115"/>
    </location>
</feature>
<evidence type="ECO:0000256" key="2">
    <source>
        <dbReference type="ARBA" id="ARBA00022737"/>
    </source>
</evidence>
<dbReference type="PANTHER" id="PTHR47926">
    <property type="entry name" value="PENTATRICOPEPTIDE REPEAT-CONTAINING PROTEIN"/>
    <property type="match status" value="1"/>
</dbReference>
<dbReference type="Gramene" id="KCW56247">
    <property type="protein sequence ID" value="KCW56247"/>
    <property type="gene ID" value="EUGRSUZ_I01993"/>
</dbReference>
<sequence>MKMSVPVRTPRWVSPRRAFEQQLSDLHRCTNLSHIKQVHAQILKASLHRDVDVAAKLVAAFSLCRHVALAVSVFDQIPDPTAHLYNILIRAYARDSQPSRAFATFFQMQRSGVFPDNYTYPYLLRACCCSGGGGGRSSLPLVEMIHAHVEKFGFCADIFVPNSLIDTYCKCGSSGVGAARKLFDSMAMRDTVSWNTVINGLAKAGQLPEARQLFDKMPERDTISWNILLDGYAKAGEMNAAFELFGEMSRRNVVSWSTMISGYSEAGEMDMARVLFDKMPAKNLVPWTIIISGYAKKGMAKEASQLYDQMEESGLVPDDGTLISILAASAESGLLRLGMKVHAWVERTKVNCSTLVTNALIDMYAKCGRLDDALSIFNLMTKKDIVSWNIMIQGLAIHGNGEKALHLFSRMEEEGFEPDGVTFIGVLCACTHAGLVDEGLDYFHAMERDFRIIPQVEHYGCVIDLLGRGGRLKEAFALVQRMPMQPSAIIWGTLLGACRIHNNMDVASEVVDRLIKLDTSDSGNFSLMSNIHAAMGDWEGVANIRRQMKKISLQKPSGESSVELGDGVHEFTVFDTSHPESDGIYQMITTLGLELE</sequence>
<evidence type="ECO:0000256" key="3">
    <source>
        <dbReference type="PROSITE-ProRule" id="PRU00708"/>
    </source>
</evidence>
<dbReference type="NCBIfam" id="TIGR00756">
    <property type="entry name" value="PPR"/>
    <property type="match status" value="7"/>
</dbReference>
<gene>
    <name evidence="4" type="ORF">EUGRSUZ_I01993</name>
</gene>
<dbReference type="FunFam" id="1.25.40.10:FF:000333">
    <property type="entry name" value="Pentatricopeptide repeat-containing protein"/>
    <property type="match status" value="1"/>
</dbReference>
<dbReference type="OrthoDB" id="185373at2759"/>
<feature type="repeat" description="PPR" evidence="3">
    <location>
        <begin position="190"/>
        <end position="220"/>
    </location>
</feature>
<dbReference type="KEGG" id="egr:104419401"/>
<dbReference type="InterPro" id="IPR046848">
    <property type="entry name" value="E_motif"/>
</dbReference>
<dbReference type="AlphaFoldDB" id="A0A059AQI9"/>
<dbReference type="OMA" id="ACRMHNE"/>
<reference evidence="4" key="1">
    <citation type="submission" date="2013-07" db="EMBL/GenBank/DDBJ databases">
        <title>The genome of Eucalyptus grandis.</title>
        <authorList>
            <person name="Schmutz J."/>
            <person name="Hayes R."/>
            <person name="Myburg A."/>
            <person name="Tuskan G."/>
            <person name="Grattapaglia D."/>
            <person name="Rokhsar D.S."/>
        </authorList>
    </citation>
    <scope>NUCLEOTIDE SEQUENCE</scope>
    <source>
        <tissue evidence="4">Leaf extractions</tissue>
    </source>
</reference>
<feature type="repeat" description="PPR" evidence="3">
    <location>
        <begin position="384"/>
        <end position="418"/>
    </location>
</feature>
<dbReference type="FunFam" id="1.25.40.10:FF:000184">
    <property type="entry name" value="Pentatricopeptide repeat-containing protein, chloroplastic"/>
    <property type="match status" value="1"/>
</dbReference>
<dbReference type="STRING" id="71139.A0A059AQI9"/>
<dbReference type="FunCoup" id="A0A059AQI9">
    <property type="interactions" value="1418"/>
</dbReference>
<feature type="repeat" description="PPR" evidence="3">
    <location>
        <begin position="283"/>
        <end position="317"/>
    </location>
</feature>
<feature type="repeat" description="PPR" evidence="3">
    <location>
        <begin position="353"/>
        <end position="383"/>
    </location>
</feature>
<protein>
    <recommendedName>
        <fullName evidence="5">Pentacotripeptide-repeat region of PRORP domain-containing protein</fullName>
    </recommendedName>
</protein>
<dbReference type="InterPro" id="IPR011990">
    <property type="entry name" value="TPR-like_helical_dom_sf"/>
</dbReference>
<dbReference type="GO" id="GO:0009451">
    <property type="term" value="P:RNA modification"/>
    <property type="evidence" value="ECO:0007669"/>
    <property type="project" value="InterPro"/>
</dbReference>
<dbReference type="InterPro" id="IPR046960">
    <property type="entry name" value="PPR_At4g14850-like_plant"/>
</dbReference>
<dbReference type="Gene3D" id="1.25.40.10">
    <property type="entry name" value="Tetratricopeptide repeat domain"/>
    <property type="match status" value="4"/>
</dbReference>
<dbReference type="InParanoid" id="A0A059AQI9"/>
<dbReference type="InterPro" id="IPR002885">
    <property type="entry name" value="PPR_rpt"/>
</dbReference>
<feature type="repeat" description="PPR" evidence="3">
    <location>
        <begin position="221"/>
        <end position="255"/>
    </location>
</feature>
<name>A0A059AQI9_EUCGR</name>